<evidence type="ECO:0000256" key="4">
    <source>
        <dbReference type="ARBA" id="ARBA00022643"/>
    </source>
</evidence>
<keyword evidence="6" id="KW-1003">Cell membrane</keyword>
<dbReference type="GO" id="GO:0009055">
    <property type="term" value="F:electron transfer activity"/>
    <property type="evidence" value="ECO:0007669"/>
    <property type="project" value="InterPro"/>
</dbReference>
<evidence type="ECO:0000256" key="2">
    <source>
        <dbReference type="ARBA" id="ARBA00022553"/>
    </source>
</evidence>
<dbReference type="PIRSF" id="PIRSF006091">
    <property type="entry name" value="E_trnsport_RnfG"/>
    <property type="match status" value="1"/>
</dbReference>
<evidence type="ECO:0000259" key="8">
    <source>
        <dbReference type="SMART" id="SM00900"/>
    </source>
</evidence>
<evidence type="ECO:0000256" key="6">
    <source>
        <dbReference type="HAMAP-Rule" id="MF_00479"/>
    </source>
</evidence>
<dbReference type="Proteomes" id="UP000001494">
    <property type="component" value="Chromosome"/>
</dbReference>
<organism evidence="9 10">
    <name type="scientific">Zymomonas mobilis subsp. mobilis (strain ATCC 10988 / DSM 424 / LMG 404 / NCIMB 8938 / NRRL B-806 / ZM1)</name>
    <dbReference type="NCBI Taxonomy" id="555217"/>
    <lineage>
        <taxon>Bacteria</taxon>
        <taxon>Pseudomonadati</taxon>
        <taxon>Pseudomonadota</taxon>
        <taxon>Alphaproteobacteria</taxon>
        <taxon>Sphingomonadales</taxon>
        <taxon>Zymomonadaceae</taxon>
        <taxon>Zymomonas</taxon>
    </lineage>
</organism>
<keyword evidence="6 7" id="KW-1133">Transmembrane helix</keyword>
<sequence length="236" mass="25721">MTDQKDEAENRKEAVEQDALFQADEAMHEGDKPEKEKAFFFHGLVLAAFCLGFGALLALTYHLTAQTIVARGVEDQQASLEQVIPASIHDNDISAHPLHLKDAEGHDVTVFRATKAGHVTGVAYEISGTGYSGEIRLMMGVDAEGHILGVRALAHKETPGLGDKIEANKSNWILRFTGLSLTNPSESKWKVKKDGGQFDQFSGATITPRGVVAAIHRGLEFFETHKNTLLESSNVQ</sequence>
<proteinExistence type="inferred from homology"/>
<dbReference type="EC" id="7.-.-.-" evidence="6"/>
<keyword evidence="6" id="KW-0997">Cell inner membrane</keyword>
<evidence type="ECO:0000256" key="5">
    <source>
        <dbReference type="ARBA" id="ARBA00022982"/>
    </source>
</evidence>
<evidence type="ECO:0000256" key="3">
    <source>
        <dbReference type="ARBA" id="ARBA00022630"/>
    </source>
</evidence>
<dbReference type="HOGENOM" id="CLU_077882_1_0_5"/>
<dbReference type="KEGG" id="zmm:Zmob_1345"/>
<dbReference type="GO" id="GO:0010181">
    <property type="term" value="F:FMN binding"/>
    <property type="evidence" value="ECO:0007669"/>
    <property type="project" value="InterPro"/>
</dbReference>
<reference evidence="9 10" key="1">
    <citation type="journal article" date="2011" name="J. Bacteriol.">
        <title>Genome sequence of the ethanol-producing Zymomonas mobilis subsp. mobilis lectotype strain ATCC 10988.</title>
        <authorList>
            <person name="Pappas K.M."/>
            <person name="Kouvelis V.N."/>
            <person name="Saunders E."/>
            <person name="Brettin T.S."/>
            <person name="Bruce D."/>
            <person name="Detter C."/>
            <person name="Balakireva M."/>
            <person name="Han C.S."/>
            <person name="Savvakis G."/>
            <person name="Kyrpides N.C."/>
            <person name="Typas M.A."/>
        </authorList>
    </citation>
    <scope>NUCLEOTIDE SEQUENCE [LARGE SCALE GENOMIC DNA]</scope>
    <source>
        <strain evidence="10">ATCC 10988 / DSM 424 / CCUG 17860 / LMG 404 / NCIMB 8938 / NRRL B-806 / ZM1</strain>
    </source>
</reference>
<dbReference type="eggNOG" id="COG4659">
    <property type="taxonomic scope" value="Bacteria"/>
</dbReference>
<dbReference type="PANTHER" id="PTHR36118">
    <property type="entry name" value="ION-TRANSLOCATING OXIDOREDUCTASE COMPLEX SUBUNIT G"/>
    <property type="match status" value="1"/>
</dbReference>
<comment type="subcellular location">
    <subcellularLocation>
        <location evidence="6">Cell inner membrane</location>
        <topology evidence="6">Single-pass membrane protein</topology>
    </subcellularLocation>
</comment>
<dbReference type="GO" id="GO:0022900">
    <property type="term" value="P:electron transport chain"/>
    <property type="evidence" value="ECO:0007669"/>
    <property type="project" value="UniProtKB-UniRule"/>
</dbReference>
<keyword evidence="6 7" id="KW-0472">Membrane</keyword>
<keyword evidence="1 6" id="KW-0813">Transport</keyword>
<feature type="domain" description="FMN-binding" evidence="8">
    <location>
        <begin position="130"/>
        <end position="222"/>
    </location>
</feature>
<dbReference type="Pfam" id="PF04205">
    <property type="entry name" value="FMN_bind"/>
    <property type="match status" value="1"/>
</dbReference>
<dbReference type="PANTHER" id="PTHR36118:SF1">
    <property type="entry name" value="ION-TRANSLOCATING OXIDOREDUCTASE COMPLEX SUBUNIT G"/>
    <property type="match status" value="1"/>
</dbReference>
<dbReference type="NCBIfam" id="TIGR01947">
    <property type="entry name" value="rnfG"/>
    <property type="match status" value="1"/>
</dbReference>
<evidence type="ECO:0000313" key="9">
    <source>
        <dbReference type="EMBL" id="AEH63167.1"/>
    </source>
</evidence>
<protein>
    <recommendedName>
        <fullName evidence="6">Ion-translocating oxidoreductase complex subunit G</fullName>
        <ecNumber evidence="6">7.-.-.-</ecNumber>
    </recommendedName>
    <alternativeName>
        <fullName evidence="6">Rnf electron transport complex subunit G</fullName>
    </alternativeName>
</protein>
<dbReference type="InterPro" id="IPR007329">
    <property type="entry name" value="FMN-bd"/>
</dbReference>
<accession>A0A0H3FZT1</accession>
<evidence type="ECO:0000313" key="10">
    <source>
        <dbReference type="Proteomes" id="UP000001494"/>
    </source>
</evidence>
<keyword evidence="3 6" id="KW-0285">Flavoprotein</keyword>
<keyword evidence="6" id="KW-1278">Translocase</keyword>
<comment type="similarity">
    <text evidence="6">Belongs to the RnfG family.</text>
</comment>
<dbReference type="SMART" id="SM00900">
    <property type="entry name" value="FMN_bind"/>
    <property type="match status" value="1"/>
</dbReference>
<dbReference type="HAMAP" id="MF_00479">
    <property type="entry name" value="RsxG_RnfG"/>
    <property type="match status" value="1"/>
</dbReference>
<dbReference type="GeneID" id="79904878"/>
<name>A0A0H3FZT1_ZYMMA</name>
<dbReference type="NCBIfam" id="NF002519">
    <property type="entry name" value="PRK01908.1"/>
    <property type="match status" value="1"/>
</dbReference>
<dbReference type="EMBL" id="CP002850">
    <property type="protein sequence ID" value="AEH63167.1"/>
    <property type="molecule type" value="Genomic_DNA"/>
</dbReference>
<dbReference type="InterPro" id="IPR010209">
    <property type="entry name" value="Ion_transpt_RnfG/RsxG"/>
</dbReference>
<gene>
    <name evidence="6" type="primary">rnfG</name>
    <name evidence="9" type="ordered locus">Zmob_1345</name>
</gene>
<dbReference type="OrthoDB" id="9784165at2"/>
<dbReference type="AlphaFoldDB" id="A0A0H3FZT1"/>
<feature type="transmembrane region" description="Helical" evidence="7">
    <location>
        <begin position="39"/>
        <end position="61"/>
    </location>
</feature>
<keyword evidence="5 6" id="KW-0249">Electron transport</keyword>
<evidence type="ECO:0000256" key="1">
    <source>
        <dbReference type="ARBA" id="ARBA00022448"/>
    </source>
</evidence>
<dbReference type="GO" id="GO:0005886">
    <property type="term" value="C:plasma membrane"/>
    <property type="evidence" value="ECO:0007669"/>
    <property type="project" value="UniProtKB-SubCell"/>
</dbReference>
<comment type="subunit">
    <text evidence="6">The complex is composed of six subunits: RnfA, RnfB, RnfC, RnfD, RnfE and RnfG.</text>
</comment>
<evidence type="ECO:0000256" key="7">
    <source>
        <dbReference type="SAM" id="Phobius"/>
    </source>
</evidence>
<feature type="modified residue" description="FMN phosphoryl threonine" evidence="6">
    <location>
        <position position="205"/>
    </location>
</feature>
<comment type="cofactor">
    <cofactor evidence="6">
        <name>FMN</name>
        <dbReference type="ChEBI" id="CHEBI:58210"/>
    </cofactor>
</comment>
<keyword evidence="6 7" id="KW-0812">Transmembrane</keyword>
<keyword evidence="2 6" id="KW-0597">Phosphoprotein</keyword>
<dbReference type="RefSeq" id="WP_011241543.1">
    <property type="nucleotide sequence ID" value="NC_017262.1"/>
</dbReference>
<comment type="function">
    <text evidence="6">Part of a membrane-bound complex that couples electron transfer with translocation of ions across the membrane.</text>
</comment>
<keyword evidence="4 6" id="KW-0288">FMN</keyword>